<gene>
    <name evidence="3" type="ORF">PSALAMII_LOCUS10232</name>
</gene>
<comment type="caution">
    <text evidence="3">The sequence shown here is derived from an EMBL/GenBank/DDBJ whole genome shotgun (WGS) entry which is preliminary data.</text>
</comment>
<dbReference type="OrthoDB" id="2094269at2759"/>
<dbReference type="Pfam" id="PF03959">
    <property type="entry name" value="FSH1"/>
    <property type="match status" value="1"/>
</dbReference>
<dbReference type="SUPFAM" id="SSF53474">
    <property type="entry name" value="alpha/beta-Hydrolases"/>
    <property type="match status" value="1"/>
</dbReference>
<feature type="domain" description="Serine hydrolase" evidence="2">
    <location>
        <begin position="6"/>
        <end position="213"/>
    </location>
</feature>
<dbReference type="InterPro" id="IPR029058">
    <property type="entry name" value="AB_hydrolase_fold"/>
</dbReference>
<dbReference type="GO" id="GO:0072330">
    <property type="term" value="P:monocarboxylic acid biosynthetic process"/>
    <property type="evidence" value="ECO:0007669"/>
    <property type="project" value="UniProtKB-ARBA"/>
</dbReference>
<dbReference type="GO" id="GO:0016787">
    <property type="term" value="F:hydrolase activity"/>
    <property type="evidence" value="ECO:0007669"/>
    <property type="project" value="UniProtKB-KW"/>
</dbReference>
<name>A0A9W4JWS8_9EURO</name>
<sequence length="243" mass="27388">MPLGNETVKILMLHGHGQSDKSFECKTRFLQKTVEQSFPAEQAKGSASSRAISFRYLSGPLPANPDEPEDGCRAWGYMDYNSERIKGIEESIQSIKHILEHEGPFVGIIGFSSGAALAAIVASLLEGNNTMQGLNFKIDHPPLSFVISFSGFRLKNPHYQTVYYRKIKTPMLHVIGELDPMIEPSQTIDLANHCLNARIFEFYGYHYIPRNETHFPPFMSNFIRNDALAYVGSDNEQDWVNVD</sequence>
<evidence type="ECO:0000313" key="3">
    <source>
        <dbReference type="EMBL" id="CAG8424421.1"/>
    </source>
</evidence>
<evidence type="ECO:0000256" key="1">
    <source>
        <dbReference type="ARBA" id="ARBA00022801"/>
    </source>
</evidence>
<keyword evidence="4" id="KW-1185">Reference proteome</keyword>
<reference evidence="3" key="1">
    <citation type="submission" date="2021-07" db="EMBL/GenBank/DDBJ databases">
        <authorList>
            <person name="Branca A.L. A."/>
        </authorList>
    </citation>
    <scope>NUCLEOTIDE SEQUENCE</scope>
</reference>
<dbReference type="InterPro" id="IPR050593">
    <property type="entry name" value="LovG"/>
</dbReference>
<dbReference type="AlphaFoldDB" id="A0A9W4JWS8"/>
<dbReference type="Gene3D" id="3.40.50.1820">
    <property type="entry name" value="alpha/beta hydrolase"/>
    <property type="match status" value="1"/>
</dbReference>
<keyword evidence="1" id="KW-0378">Hydrolase</keyword>
<dbReference type="GO" id="GO:0017000">
    <property type="term" value="P:antibiotic biosynthetic process"/>
    <property type="evidence" value="ECO:0007669"/>
    <property type="project" value="UniProtKB-ARBA"/>
</dbReference>
<dbReference type="InterPro" id="IPR005645">
    <property type="entry name" value="FSH-like_dom"/>
</dbReference>
<dbReference type="PANTHER" id="PTHR48070">
    <property type="entry name" value="ESTERASE OVCA2"/>
    <property type="match status" value="1"/>
</dbReference>
<dbReference type="GO" id="GO:0005737">
    <property type="term" value="C:cytoplasm"/>
    <property type="evidence" value="ECO:0007669"/>
    <property type="project" value="TreeGrafter"/>
</dbReference>
<dbReference type="GO" id="GO:0005634">
    <property type="term" value="C:nucleus"/>
    <property type="evidence" value="ECO:0007669"/>
    <property type="project" value="TreeGrafter"/>
</dbReference>
<organism evidence="3 4">
    <name type="scientific">Penicillium salamii</name>
    <dbReference type="NCBI Taxonomy" id="1612424"/>
    <lineage>
        <taxon>Eukaryota</taxon>
        <taxon>Fungi</taxon>
        <taxon>Dikarya</taxon>
        <taxon>Ascomycota</taxon>
        <taxon>Pezizomycotina</taxon>
        <taxon>Eurotiomycetes</taxon>
        <taxon>Eurotiomycetidae</taxon>
        <taxon>Eurotiales</taxon>
        <taxon>Aspergillaceae</taxon>
        <taxon>Penicillium</taxon>
    </lineage>
</organism>
<protein>
    <recommendedName>
        <fullName evidence="2">Serine hydrolase domain-containing protein</fullName>
    </recommendedName>
</protein>
<dbReference type="EMBL" id="CAJVPG010000445">
    <property type="protein sequence ID" value="CAG8424421.1"/>
    <property type="molecule type" value="Genomic_DNA"/>
</dbReference>
<dbReference type="GO" id="GO:0019748">
    <property type="term" value="P:secondary metabolic process"/>
    <property type="evidence" value="ECO:0007669"/>
    <property type="project" value="TreeGrafter"/>
</dbReference>
<accession>A0A9W4JWS8</accession>
<evidence type="ECO:0000313" key="4">
    <source>
        <dbReference type="Proteomes" id="UP001152649"/>
    </source>
</evidence>
<proteinExistence type="predicted"/>
<dbReference type="PANTHER" id="PTHR48070:SF6">
    <property type="entry name" value="ESTERASE OVCA2"/>
    <property type="match status" value="1"/>
</dbReference>
<dbReference type="Proteomes" id="UP001152649">
    <property type="component" value="Unassembled WGS sequence"/>
</dbReference>
<evidence type="ECO:0000259" key="2">
    <source>
        <dbReference type="Pfam" id="PF03959"/>
    </source>
</evidence>